<name>A0ABR3GUC1_9PEZI</name>
<gene>
    <name evidence="1" type="ORF">Q9L58_001330</name>
</gene>
<evidence type="ECO:0000313" key="2">
    <source>
        <dbReference type="Proteomes" id="UP001447188"/>
    </source>
</evidence>
<sequence length="216" mass="23844">MPPKRKSVVSKAPASKKPKISPIITLGKAALKTRGNGDNLSEDEVSALAAYTQHLETQVEAYQKTENFLNRKSGKELSRAEIEADAERLKGNIERGIEKLMKWKPSCKTGSATFAFEGICGTPAIMANFLGLDKPEDVMNFKMKRYTHEDFEQNVLHDTIRSTVRYCSLYLTGNVNLYWNWETGEYKFSGRYGQLGTGKSAKASTAVVVPGPSGVA</sequence>
<evidence type="ECO:0000313" key="1">
    <source>
        <dbReference type="EMBL" id="KAL0639504.1"/>
    </source>
</evidence>
<accession>A0ABR3GUC1</accession>
<reference evidence="1 2" key="1">
    <citation type="submission" date="2024-02" db="EMBL/GenBank/DDBJ databases">
        <title>Discinaceae phylogenomics.</title>
        <authorList>
            <person name="Dirks A.C."/>
            <person name="James T.Y."/>
        </authorList>
    </citation>
    <scope>NUCLEOTIDE SEQUENCE [LARGE SCALE GENOMIC DNA]</scope>
    <source>
        <strain evidence="1 2">ACD0624</strain>
    </source>
</reference>
<organism evidence="1 2">
    <name type="scientific">Discina gigas</name>
    <dbReference type="NCBI Taxonomy" id="1032678"/>
    <lineage>
        <taxon>Eukaryota</taxon>
        <taxon>Fungi</taxon>
        <taxon>Dikarya</taxon>
        <taxon>Ascomycota</taxon>
        <taxon>Pezizomycotina</taxon>
        <taxon>Pezizomycetes</taxon>
        <taxon>Pezizales</taxon>
        <taxon>Discinaceae</taxon>
        <taxon>Discina</taxon>
    </lineage>
</organism>
<comment type="caution">
    <text evidence="1">The sequence shown here is derived from an EMBL/GenBank/DDBJ whole genome shotgun (WGS) entry which is preliminary data.</text>
</comment>
<dbReference type="Proteomes" id="UP001447188">
    <property type="component" value="Unassembled WGS sequence"/>
</dbReference>
<proteinExistence type="predicted"/>
<protein>
    <submittedName>
        <fullName evidence="1">Uncharacterized protein</fullName>
    </submittedName>
</protein>
<dbReference type="EMBL" id="JBBBZM010000010">
    <property type="protein sequence ID" value="KAL0639504.1"/>
    <property type="molecule type" value="Genomic_DNA"/>
</dbReference>
<keyword evidence="2" id="KW-1185">Reference proteome</keyword>